<reference evidence="1 2" key="1">
    <citation type="submission" date="2018-01" db="EMBL/GenBank/DDBJ databases">
        <title>Draft genome sequence of Jishengella sp. NA12.</title>
        <authorList>
            <person name="Sahin N."/>
            <person name="Ay H."/>
            <person name="Saygin H."/>
        </authorList>
    </citation>
    <scope>NUCLEOTIDE SEQUENCE [LARGE SCALE GENOMIC DNA]</scope>
    <source>
        <strain evidence="1 2">NA12</strain>
    </source>
</reference>
<dbReference type="EMBL" id="POTY01000002">
    <property type="protein sequence ID" value="PZG24243.1"/>
    <property type="molecule type" value="Genomic_DNA"/>
</dbReference>
<dbReference type="Gene3D" id="3.40.190.10">
    <property type="entry name" value="Periplasmic binding protein-like II"/>
    <property type="match status" value="2"/>
</dbReference>
<evidence type="ECO:0000313" key="1">
    <source>
        <dbReference type="EMBL" id="PZG24243.1"/>
    </source>
</evidence>
<sequence>MSQGAIEVPEYSTRFTRRRLALLVPLLTAGLTITACSPPGAEQTPSGDSDAAVSTELGTDPITLEMYAETGFPLAKALADEFTNQHPNVKFNIREDQFTVIVENAPRVLASDNAPDIIRLPTMVDLVKDGLLKNMDPYFDAYGWDKFPASQLVQLRLADGGAVRGSGSLYGMGLGYSVTGVFYNKEQAEKIGMTQPPATIAEFEDLLAKAKTANLQPIMQFNKNTAGINFPHQALQNQYGDPTQIADWIFQKPGATFDTPAALKATQTIQKWAQAGYFPKDANAIDYTAMMGEFMKGNGTFMFNGDWESANLDKNMAGKAGFFLFPGETADAKNVAMSAPNTFGVGARAKNADAAAYFLNWVHTNDKAREISVNVGGSHPGGPADLPLPAVSDGTVLAETLKASQQLGADNGAVDFTANATGGIFASAITPEMQKLIAGQQTPEGYVKAVQAEYEKELSR</sequence>
<proteinExistence type="predicted"/>
<evidence type="ECO:0000313" key="2">
    <source>
        <dbReference type="Proteomes" id="UP000248924"/>
    </source>
</evidence>
<dbReference type="Proteomes" id="UP000248924">
    <property type="component" value="Unassembled WGS sequence"/>
</dbReference>
<dbReference type="InterPro" id="IPR050490">
    <property type="entry name" value="Bact_solute-bd_prot1"/>
</dbReference>
<dbReference type="SUPFAM" id="SSF53850">
    <property type="entry name" value="Periplasmic binding protein-like II"/>
    <property type="match status" value="1"/>
</dbReference>
<dbReference type="PANTHER" id="PTHR43649">
    <property type="entry name" value="ARABINOSE-BINDING PROTEIN-RELATED"/>
    <property type="match status" value="1"/>
</dbReference>
<gene>
    <name evidence="1" type="ORF">C1I95_00650</name>
</gene>
<dbReference type="PANTHER" id="PTHR43649:SF12">
    <property type="entry name" value="DIACETYLCHITOBIOSE BINDING PROTEIN DASA"/>
    <property type="match status" value="1"/>
</dbReference>
<protein>
    <submittedName>
        <fullName evidence="1">ABC transporter substrate-binding protein</fullName>
    </submittedName>
</protein>
<keyword evidence="2" id="KW-1185">Reference proteome</keyword>
<dbReference type="OrthoDB" id="358201at2"/>
<name>A0A2W2EPA1_9ACTN</name>
<accession>A0A2W2EPA1</accession>
<organism evidence="1 2">
    <name type="scientific">Micromonospora craterilacus</name>
    <dbReference type="NCBI Taxonomy" id="1655439"/>
    <lineage>
        <taxon>Bacteria</taxon>
        <taxon>Bacillati</taxon>
        <taxon>Actinomycetota</taxon>
        <taxon>Actinomycetes</taxon>
        <taxon>Micromonosporales</taxon>
        <taxon>Micromonosporaceae</taxon>
        <taxon>Micromonospora</taxon>
    </lineage>
</organism>
<comment type="caution">
    <text evidence="1">The sequence shown here is derived from an EMBL/GenBank/DDBJ whole genome shotgun (WGS) entry which is preliminary data.</text>
</comment>
<dbReference type="AlphaFoldDB" id="A0A2W2EPA1"/>